<name>R4XK17_TAPDE</name>
<evidence type="ECO:0000256" key="1">
    <source>
        <dbReference type="SAM" id="MobiDB-lite"/>
    </source>
</evidence>
<dbReference type="EMBL" id="CAHR02000166">
    <property type="protein sequence ID" value="CCG83658.1"/>
    <property type="molecule type" value="Genomic_DNA"/>
</dbReference>
<keyword evidence="3" id="KW-1185">Reference proteome</keyword>
<gene>
    <name evidence="2" type="ORF">TAPDE_003986</name>
</gene>
<feature type="region of interest" description="Disordered" evidence="1">
    <location>
        <begin position="1"/>
        <end position="53"/>
    </location>
</feature>
<accession>R4XK17</accession>
<sequence>MSSPVSSYSDDSEREDELWTPSTASYARQSTNKGHMPLTPPMSSRTESGSRFPRQPYPHYGLFPETHLMSRAPQDVHTIDSFPNTANISDLYATNANGNDYSLCFMNQPQPMMPIPSTIDAFSSAYTSPATAYSPFVDSPAGPQHSTPTLTGSEYHLQQPHYSMPPTWDIGVASRRLQYVTAADMDGTDDGKLDGGPLFLNHAMRVPSQLMDYRAFEHCGPLNGSVFPSPLSQYHSTFQ</sequence>
<protein>
    <submittedName>
        <fullName evidence="2">Uncharacterized protein</fullName>
    </submittedName>
</protein>
<feature type="compositionally biased region" description="Polar residues" evidence="1">
    <location>
        <begin position="20"/>
        <end position="33"/>
    </location>
</feature>
<organism evidence="2 3">
    <name type="scientific">Taphrina deformans (strain PYCC 5710 / ATCC 11124 / CBS 356.35 / IMI 108563 / JCM 9778 / NBRC 8474)</name>
    <name type="common">Peach leaf curl fungus</name>
    <name type="synonym">Lalaria deformans</name>
    <dbReference type="NCBI Taxonomy" id="1097556"/>
    <lineage>
        <taxon>Eukaryota</taxon>
        <taxon>Fungi</taxon>
        <taxon>Dikarya</taxon>
        <taxon>Ascomycota</taxon>
        <taxon>Taphrinomycotina</taxon>
        <taxon>Taphrinomycetes</taxon>
        <taxon>Taphrinales</taxon>
        <taxon>Taphrinaceae</taxon>
        <taxon>Taphrina</taxon>
    </lineage>
</organism>
<evidence type="ECO:0000313" key="2">
    <source>
        <dbReference type="EMBL" id="CCG83658.1"/>
    </source>
</evidence>
<evidence type="ECO:0000313" key="3">
    <source>
        <dbReference type="Proteomes" id="UP000013776"/>
    </source>
</evidence>
<comment type="caution">
    <text evidence="2">The sequence shown here is derived from an EMBL/GenBank/DDBJ whole genome shotgun (WGS) entry which is preliminary data.</text>
</comment>
<dbReference type="Proteomes" id="UP000013776">
    <property type="component" value="Unassembled WGS sequence"/>
</dbReference>
<dbReference type="AlphaFoldDB" id="R4XK17"/>
<proteinExistence type="predicted"/>
<dbReference type="VEuPathDB" id="FungiDB:TAPDE_003986"/>
<reference evidence="2 3" key="1">
    <citation type="journal article" date="2013" name="MBio">
        <title>Genome sequencing of the plant pathogen Taphrina deformans, the causal agent of peach leaf curl.</title>
        <authorList>
            <person name="Cisse O.H."/>
            <person name="Almeida J.M.G.C.F."/>
            <person name="Fonseca A."/>
            <person name="Kumar A.A."/>
            <person name="Salojaervi J."/>
            <person name="Overmyer K."/>
            <person name="Hauser P.M."/>
            <person name="Pagni M."/>
        </authorList>
    </citation>
    <scope>NUCLEOTIDE SEQUENCE [LARGE SCALE GENOMIC DNA]</scope>
    <source>
        <strain evidence="3">PYCC 5710 / ATCC 11124 / CBS 356.35 / IMI 108563 / JCM 9778 / NBRC 8474</strain>
    </source>
</reference>